<feature type="region of interest" description="Disordered" evidence="5">
    <location>
        <begin position="98"/>
        <end position="152"/>
    </location>
</feature>
<dbReference type="EMBL" id="GGEC01081204">
    <property type="protein sequence ID" value="MBX61688.1"/>
    <property type="molecule type" value="Transcribed_RNA"/>
</dbReference>
<dbReference type="SUPFAM" id="SSF54637">
    <property type="entry name" value="Thioesterase/thiol ester dehydrase-isomerase"/>
    <property type="match status" value="1"/>
</dbReference>
<dbReference type="GO" id="GO:0006637">
    <property type="term" value="P:acyl-CoA metabolic process"/>
    <property type="evidence" value="ECO:0007669"/>
    <property type="project" value="TreeGrafter"/>
</dbReference>
<dbReference type="AlphaFoldDB" id="A0A2P2Q3W7"/>
<evidence type="ECO:0000256" key="3">
    <source>
        <dbReference type="ARBA" id="ARBA00022801"/>
    </source>
</evidence>
<dbReference type="PROSITE" id="PS51770">
    <property type="entry name" value="HOTDOG_ACOT"/>
    <property type="match status" value="1"/>
</dbReference>
<dbReference type="PANTHER" id="PTHR12655:SF3">
    <property type="entry name" value="ACYL-COENZYME A THIOESTERASE 9, MITOCHONDRIAL-LIKE ISOFORM X1"/>
    <property type="match status" value="1"/>
</dbReference>
<keyword evidence="3" id="KW-0378">Hydrolase</keyword>
<evidence type="ECO:0000256" key="2">
    <source>
        <dbReference type="ARBA" id="ARBA00022737"/>
    </source>
</evidence>
<dbReference type="InterPro" id="IPR033120">
    <property type="entry name" value="HOTDOG_ACOT"/>
</dbReference>
<name>A0A2P2Q3W7_RHIMU</name>
<proteinExistence type="inferred from homology"/>
<feature type="compositionally biased region" description="Polar residues" evidence="5">
    <location>
        <begin position="127"/>
        <end position="150"/>
    </location>
</feature>
<dbReference type="InterPro" id="IPR006683">
    <property type="entry name" value="Thioestr_dom"/>
</dbReference>
<evidence type="ECO:0000259" key="6">
    <source>
        <dbReference type="PROSITE" id="PS51770"/>
    </source>
</evidence>
<sequence length="316" mass="34892">MNPLRKSIIRSLVNISLKSKSEFSCNPNQLSKHRLNDEFSDTLLPNSSKQPKISFCSSISVPSSQNFVQERSFACSSSVFSLSNASLLNEPIVSTHLSKLSRRPRPKLGASSDSIQSRHVQRRELSSDNSNPPDGMPNFSTVSSPLQSSAPIDAGSSIRKPISLWPGMYHSPVTNALWEARSRIFEKSAESHIDGALEGELVAKPPSKSRTSVLYKFSSDFMLREQYRNPWNEIRMGKLVEDLDALAGTISYKHCCNDDGTTRPLLLVTASVDRIVLAKPIRVDADVSIVGAVTWVGRSSMEIQLEVTQWTEGSPL</sequence>
<evidence type="ECO:0000256" key="5">
    <source>
        <dbReference type="SAM" id="MobiDB-lite"/>
    </source>
</evidence>
<dbReference type="InterPro" id="IPR029069">
    <property type="entry name" value="HotDog_dom_sf"/>
</dbReference>
<evidence type="ECO:0000256" key="4">
    <source>
        <dbReference type="ARBA" id="ARBA00022946"/>
    </source>
</evidence>
<feature type="domain" description="HotDog ACOT-type" evidence="6">
    <location>
        <begin position="213"/>
        <end position="316"/>
    </location>
</feature>
<dbReference type="Gene3D" id="3.10.129.10">
    <property type="entry name" value="Hotdog Thioesterase"/>
    <property type="match status" value="1"/>
</dbReference>
<dbReference type="Pfam" id="PF03061">
    <property type="entry name" value="4HBT"/>
    <property type="match status" value="1"/>
</dbReference>
<comment type="similarity">
    <text evidence="1">Belongs to the acyl coenzyme A hydrolase family.</text>
</comment>
<keyword evidence="4" id="KW-0809">Transit peptide</keyword>
<dbReference type="PANTHER" id="PTHR12655">
    <property type="entry name" value="ACYL-COA THIOESTERASE"/>
    <property type="match status" value="1"/>
</dbReference>
<organism evidence="7">
    <name type="scientific">Rhizophora mucronata</name>
    <name type="common">Asiatic mangrove</name>
    <dbReference type="NCBI Taxonomy" id="61149"/>
    <lineage>
        <taxon>Eukaryota</taxon>
        <taxon>Viridiplantae</taxon>
        <taxon>Streptophyta</taxon>
        <taxon>Embryophyta</taxon>
        <taxon>Tracheophyta</taxon>
        <taxon>Spermatophyta</taxon>
        <taxon>Magnoliopsida</taxon>
        <taxon>eudicotyledons</taxon>
        <taxon>Gunneridae</taxon>
        <taxon>Pentapetalae</taxon>
        <taxon>rosids</taxon>
        <taxon>fabids</taxon>
        <taxon>Malpighiales</taxon>
        <taxon>Rhizophoraceae</taxon>
        <taxon>Rhizophora</taxon>
    </lineage>
</organism>
<protein>
    <submittedName>
        <fullName evidence="7">Acyl-coenzyme A thioesterase 9-like</fullName>
    </submittedName>
</protein>
<keyword evidence="2" id="KW-0677">Repeat</keyword>
<evidence type="ECO:0000313" key="7">
    <source>
        <dbReference type="EMBL" id="MBX61688.1"/>
    </source>
</evidence>
<dbReference type="CDD" id="cd03442">
    <property type="entry name" value="BFIT_BACH"/>
    <property type="match status" value="1"/>
</dbReference>
<dbReference type="GO" id="GO:0047617">
    <property type="term" value="F:fatty acyl-CoA hydrolase activity"/>
    <property type="evidence" value="ECO:0007669"/>
    <property type="project" value="TreeGrafter"/>
</dbReference>
<evidence type="ECO:0000256" key="1">
    <source>
        <dbReference type="ARBA" id="ARBA00010458"/>
    </source>
</evidence>
<accession>A0A2P2Q3W7</accession>
<reference evidence="7" key="1">
    <citation type="submission" date="2018-02" db="EMBL/GenBank/DDBJ databases">
        <title>Rhizophora mucronata_Transcriptome.</title>
        <authorList>
            <person name="Meera S.P."/>
            <person name="Sreeshan A."/>
            <person name="Augustine A."/>
        </authorList>
    </citation>
    <scope>NUCLEOTIDE SEQUENCE</scope>
    <source>
        <tissue evidence="7">Leaf</tissue>
    </source>
</reference>